<dbReference type="InterPro" id="IPR010982">
    <property type="entry name" value="Lambda_DNA-bd_dom_sf"/>
</dbReference>
<organism evidence="2 3">
    <name type="scientific">Pelagibacterium lentulum</name>
    <dbReference type="NCBI Taxonomy" id="2029865"/>
    <lineage>
        <taxon>Bacteria</taxon>
        <taxon>Pseudomonadati</taxon>
        <taxon>Pseudomonadota</taxon>
        <taxon>Alphaproteobacteria</taxon>
        <taxon>Hyphomicrobiales</taxon>
        <taxon>Devosiaceae</taxon>
        <taxon>Pelagibacterium</taxon>
    </lineage>
</organism>
<dbReference type="EMBL" id="BMKB01000010">
    <property type="protein sequence ID" value="GGA63710.1"/>
    <property type="molecule type" value="Genomic_DNA"/>
</dbReference>
<dbReference type="InterPro" id="IPR015927">
    <property type="entry name" value="Peptidase_S24_S26A/B/C"/>
</dbReference>
<dbReference type="CDD" id="cd06529">
    <property type="entry name" value="S24_LexA-like"/>
    <property type="match status" value="1"/>
</dbReference>
<dbReference type="OrthoDB" id="528805at2"/>
<sequence length="266" mass="29811">MRTWFMYFYMRVKRVYTTPLQFLLCKDTRMEDKARKILVDRIEQRCEALGISVNAASERTGSPSLIPNIIYGRSKHPRVDTLQRIAEALETTTAYLNGLTDDPSIDAPAEFSRAAVQSPSSQKLNGNLPVLGTAAGSFIETADGQAFEGFEIETRIVQYVKRPPALTDVSEAYSIFVDGDSMYPMHPPGELRFVNPHATVSPGDTVVVQTRTWEDKPGQAYIKIYRRRAGGYLVLEQFNPLATISIPQQYVLSVHKVLTTNELFGI</sequence>
<accession>A0A916RP65</accession>
<feature type="domain" description="HTH cro/C1-type" evidence="1">
    <location>
        <begin position="42"/>
        <end position="96"/>
    </location>
</feature>
<reference evidence="2 3" key="1">
    <citation type="journal article" date="2014" name="Int. J. Syst. Evol. Microbiol.">
        <title>Complete genome sequence of Corynebacterium casei LMG S-19264T (=DSM 44701T), isolated from a smear-ripened cheese.</title>
        <authorList>
            <consortium name="US DOE Joint Genome Institute (JGI-PGF)"/>
            <person name="Walter F."/>
            <person name="Albersmeier A."/>
            <person name="Kalinowski J."/>
            <person name="Ruckert C."/>
        </authorList>
    </citation>
    <scope>NUCLEOTIDE SEQUENCE [LARGE SCALE GENOMIC DNA]</scope>
    <source>
        <strain evidence="2 3">CGMCC 1.15896</strain>
    </source>
</reference>
<evidence type="ECO:0000313" key="3">
    <source>
        <dbReference type="Proteomes" id="UP000596977"/>
    </source>
</evidence>
<dbReference type="InterPro" id="IPR039418">
    <property type="entry name" value="LexA-like"/>
</dbReference>
<evidence type="ECO:0000313" key="2">
    <source>
        <dbReference type="EMBL" id="GGA63710.1"/>
    </source>
</evidence>
<proteinExistence type="predicted"/>
<dbReference type="Gene3D" id="1.10.260.40">
    <property type="entry name" value="lambda repressor-like DNA-binding domains"/>
    <property type="match status" value="1"/>
</dbReference>
<dbReference type="Gene3D" id="2.10.109.10">
    <property type="entry name" value="Umud Fragment, subunit A"/>
    <property type="match status" value="1"/>
</dbReference>
<protein>
    <submittedName>
        <fullName evidence="2">Repressor</fullName>
    </submittedName>
</protein>
<dbReference type="InterPro" id="IPR036286">
    <property type="entry name" value="LexA/Signal_pep-like_sf"/>
</dbReference>
<dbReference type="Pfam" id="PF01381">
    <property type="entry name" value="HTH_3"/>
    <property type="match status" value="1"/>
</dbReference>
<dbReference type="InterPro" id="IPR001387">
    <property type="entry name" value="Cro/C1-type_HTH"/>
</dbReference>
<dbReference type="SUPFAM" id="SSF51306">
    <property type="entry name" value="LexA/Signal peptidase"/>
    <property type="match status" value="1"/>
</dbReference>
<dbReference type="SUPFAM" id="SSF47413">
    <property type="entry name" value="lambda repressor-like DNA-binding domains"/>
    <property type="match status" value="1"/>
</dbReference>
<dbReference type="Pfam" id="PF00717">
    <property type="entry name" value="Peptidase_S24"/>
    <property type="match status" value="1"/>
</dbReference>
<evidence type="ECO:0000259" key="1">
    <source>
        <dbReference type="PROSITE" id="PS50943"/>
    </source>
</evidence>
<dbReference type="GO" id="GO:0003677">
    <property type="term" value="F:DNA binding"/>
    <property type="evidence" value="ECO:0007669"/>
    <property type="project" value="InterPro"/>
</dbReference>
<dbReference type="PROSITE" id="PS50943">
    <property type="entry name" value="HTH_CROC1"/>
    <property type="match status" value="1"/>
</dbReference>
<dbReference type="AlphaFoldDB" id="A0A916RP65"/>
<dbReference type="SMART" id="SM00530">
    <property type="entry name" value="HTH_XRE"/>
    <property type="match status" value="1"/>
</dbReference>
<dbReference type="CDD" id="cd00093">
    <property type="entry name" value="HTH_XRE"/>
    <property type="match status" value="1"/>
</dbReference>
<name>A0A916RP65_9HYPH</name>
<comment type="caution">
    <text evidence="2">The sequence shown here is derived from an EMBL/GenBank/DDBJ whole genome shotgun (WGS) entry which is preliminary data.</text>
</comment>
<gene>
    <name evidence="2" type="ORF">GCM10011499_37590</name>
</gene>
<dbReference type="Proteomes" id="UP000596977">
    <property type="component" value="Unassembled WGS sequence"/>
</dbReference>
<keyword evidence="3" id="KW-1185">Reference proteome</keyword>